<sequence>MTGEPAAALRAEALKLRRSRVPWATAGAVALAAAVGAFFMYVLQDVDRARALGLLGAKAQLTGGTADWPGYFALTAQTVAVGGLIIFGTAAIWLFGREFSDRTATDLLALPTSRTAVVLAKLLLLLVWCTALTVLLLGLMLVLGAALGLPGWSAGVALRGAAGVLGTGLLTAGLTASYGLAASVGRGYLPAVAVLFLTVLVAQVLAAVGHGAWFPWAVPALLAGTAGPDAAGAGPGGVGGVVLVALGSAAATAAWWERADHSA</sequence>
<organism evidence="2 3">
    <name type="scientific">Kocuria rosea</name>
    <name type="common">Deinococcus erythromyxa</name>
    <name type="synonym">Micrococcus rubens</name>
    <dbReference type="NCBI Taxonomy" id="1275"/>
    <lineage>
        <taxon>Bacteria</taxon>
        <taxon>Bacillati</taxon>
        <taxon>Actinomycetota</taxon>
        <taxon>Actinomycetes</taxon>
        <taxon>Micrococcales</taxon>
        <taxon>Micrococcaceae</taxon>
        <taxon>Kocuria</taxon>
    </lineage>
</organism>
<feature type="transmembrane region" description="Helical" evidence="1">
    <location>
        <begin position="233"/>
        <end position="256"/>
    </location>
</feature>
<dbReference type="PANTHER" id="PTHR37305:SF1">
    <property type="entry name" value="MEMBRANE PROTEIN"/>
    <property type="match status" value="1"/>
</dbReference>
<evidence type="ECO:0000313" key="3">
    <source>
        <dbReference type="Proteomes" id="UP000295163"/>
    </source>
</evidence>
<dbReference type="Pfam" id="PF12730">
    <property type="entry name" value="ABC2_membrane_4"/>
    <property type="match status" value="1"/>
</dbReference>
<dbReference type="Proteomes" id="UP000295163">
    <property type="component" value="Unassembled WGS sequence"/>
</dbReference>
<dbReference type="PANTHER" id="PTHR37305">
    <property type="entry name" value="INTEGRAL MEMBRANE PROTEIN-RELATED"/>
    <property type="match status" value="1"/>
</dbReference>
<dbReference type="RefSeq" id="WP_133410210.1">
    <property type="nucleotide sequence ID" value="NZ_SMZT01000003.1"/>
</dbReference>
<feature type="transmembrane region" description="Helical" evidence="1">
    <location>
        <begin position="116"/>
        <end position="149"/>
    </location>
</feature>
<feature type="transmembrane region" description="Helical" evidence="1">
    <location>
        <begin position="21"/>
        <end position="43"/>
    </location>
</feature>
<name>A0A4R5YD27_KOCRO</name>
<protein>
    <submittedName>
        <fullName evidence="2">ABC transporter permease</fullName>
    </submittedName>
</protein>
<evidence type="ECO:0000313" key="2">
    <source>
        <dbReference type="EMBL" id="TDL42941.1"/>
    </source>
</evidence>
<keyword evidence="1" id="KW-0812">Transmembrane</keyword>
<feature type="transmembrane region" description="Helical" evidence="1">
    <location>
        <begin position="71"/>
        <end position="95"/>
    </location>
</feature>
<gene>
    <name evidence="2" type="ORF">E2R59_08935</name>
</gene>
<dbReference type="EMBL" id="SMZT01000003">
    <property type="protein sequence ID" value="TDL42941.1"/>
    <property type="molecule type" value="Genomic_DNA"/>
</dbReference>
<proteinExistence type="predicted"/>
<evidence type="ECO:0000256" key="1">
    <source>
        <dbReference type="SAM" id="Phobius"/>
    </source>
</evidence>
<reference evidence="2 3" key="1">
    <citation type="submission" date="2019-03" db="EMBL/GenBank/DDBJ databases">
        <title>Genome Sequencing and Assembly of Various Microbes Isolated from Partially Reclaimed Soil and Acid Mine Drainage (AMD) Site.</title>
        <authorList>
            <person name="Steinbock B."/>
            <person name="Bechtold R."/>
            <person name="Sevigny J.L."/>
            <person name="Thomas D."/>
            <person name="Cuthill L.R."/>
            <person name="Aveiro Johannsen E.J."/>
            <person name="Thomas K."/>
            <person name="Ghosh A."/>
        </authorList>
    </citation>
    <scope>NUCLEOTIDE SEQUENCE [LARGE SCALE GENOMIC DNA]</scope>
    <source>
        <strain evidence="2 3">S-A3</strain>
    </source>
</reference>
<accession>A0A4R5YD27</accession>
<keyword evidence="1" id="KW-0472">Membrane</keyword>
<dbReference type="GeneID" id="64347539"/>
<feature type="transmembrane region" description="Helical" evidence="1">
    <location>
        <begin position="188"/>
        <end position="213"/>
    </location>
</feature>
<comment type="caution">
    <text evidence="2">The sequence shown here is derived from an EMBL/GenBank/DDBJ whole genome shotgun (WGS) entry which is preliminary data.</text>
</comment>
<keyword evidence="1" id="KW-1133">Transmembrane helix</keyword>
<feature type="transmembrane region" description="Helical" evidence="1">
    <location>
        <begin position="161"/>
        <end position="181"/>
    </location>
</feature>
<dbReference type="AlphaFoldDB" id="A0A4R5YD27"/>